<keyword evidence="4" id="KW-0010">Activator</keyword>
<dbReference type="GO" id="GO:0003690">
    <property type="term" value="F:double-stranded DNA binding"/>
    <property type="evidence" value="ECO:0007669"/>
    <property type="project" value="TreeGrafter"/>
</dbReference>
<evidence type="ECO:0000256" key="5">
    <source>
        <dbReference type="ARBA" id="ARBA00023163"/>
    </source>
</evidence>
<protein>
    <submittedName>
        <fullName evidence="11">Uncharacterized conserved protein, contains IPT/TIG domain</fullName>
    </submittedName>
</protein>
<dbReference type="GO" id="GO:0003712">
    <property type="term" value="F:transcription coregulator activity"/>
    <property type="evidence" value="ECO:0007669"/>
    <property type="project" value="TreeGrafter"/>
</dbReference>
<feature type="repeat" description="ANK" evidence="7">
    <location>
        <begin position="1146"/>
        <end position="1178"/>
    </location>
</feature>
<evidence type="ECO:0000256" key="8">
    <source>
        <dbReference type="SAM" id="Coils"/>
    </source>
</evidence>
<dbReference type="EMBL" id="CCYD01000524">
    <property type="protein sequence ID" value="CEG40957.1"/>
    <property type="molecule type" value="Genomic_DNA"/>
</dbReference>
<keyword evidence="3 7" id="KW-0040">ANK repeat</keyword>
<feature type="domain" description="CG-1" evidence="10">
    <location>
        <begin position="539"/>
        <end position="680"/>
    </location>
</feature>
<feature type="region of interest" description="Disordered" evidence="9">
    <location>
        <begin position="310"/>
        <end position="338"/>
    </location>
</feature>
<comment type="subcellular location">
    <subcellularLocation>
        <location evidence="1">Nucleus</location>
    </subcellularLocation>
</comment>
<dbReference type="Pfam" id="PF03859">
    <property type="entry name" value="CG-1"/>
    <property type="match status" value="1"/>
</dbReference>
<dbReference type="GO" id="GO:0005634">
    <property type="term" value="C:nucleus"/>
    <property type="evidence" value="ECO:0007669"/>
    <property type="project" value="UniProtKB-SubCell"/>
</dbReference>
<dbReference type="InterPro" id="IPR014756">
    <property type="entry name" value="Ig_E-set"/>
</dbReference>
<dbReference type="Pfam" id="PF12796">
    <property type="entry name" value="Ank_2"/>
    <property type="match status" value="1"/>
</dbReference>
<name>A0A0P1AJZ3_PLAHL</name>
<dbReference type="PROSITE" id="PS51437">
    <property type="entry name" value="CG_1"/>
    <property type="match status" value="1"/>
</dbReference>
<evidence type="ECO:0000313" key="12">
    <source>
        <dbReference type="Proteomes" id="UP000054928"/>
    </source>
</evidence>
<dbReference type="SUPFAM" id="SSF52540">
    <property type="entry name" value="P-loop containing nucleoside triphosphate hydrolases"/>
    <property type="match status" value="1"/>
</dbReference>
<keyword evidence="5" id="KW-0804">Transcription</keyword>
<dbReference type="Gene3D" id="2.60.40.10">
    <property type="entry name" value="Immunoglobulins"/>
    <property type="match status" value="1"/>
</dbReference>
<dbReference type="InterPro" id="IPR000048">
    <property type="entry name" value="IQ_motif_EF-hand-BS"/>
</dbReference>
<evidence type="ECO:0000256" key="9">
    <source>
        <dbReference type="SAM" id="MobiDB-lite"/>
    </source>
</evidence>
<feature type="compositionally biased region" description="Basic residues" evidence="9">
    <location>
        <begin position="319"/>
        <end position="334"/>
    </location>
</feature>
<dbReference type="InterPro" id="IPR013783">
    <property type="entry name" value="Ig-like_fold"/>
</dbReference>
<keyword evidence="12" id="KW-1185">Reference proteome</keyword>
<dbReference type="RefSeq" id="XP_024577326.1">
    <property type="nucleotide sequence ID" value="XM_024726672.1"/>
</dbReference>
<comment type="similarity">
    <text evidence="2">Belongs to the CAMTA family.</text>
</comment>
<dbReference type="SUPFAM" id="SSF48403">
    <property type="entry name" value="Ankyrin repeat"/>
    <property type="match status" value="1"/>
</dbReference>
<sequence length="1565" mass="175216">MRCDKSSPKKIALTVEAPIWKSYLAVRSYSPRTQANNAAENGNQNTYNQSLRAQKRMRSLLCRGKKQELKNGIWMTLGTQLKTQSVGREDADEVLTGIRNYWNGLSVNERQQILFLDDPELVTQLYKLNLSLLCVGLLQRHLRKSNRTATITANVSEKEVGTKMTVKASTIPTVVTADTMHLSSPPMCATTATSEEKAYELLEAMEFMDIGTGILTVKTDLVETTDYFFTLGENVLTGFLTSIHVLKDSEFTKLFVKESEMINSWANYQRLIAMLLEQLILRSYVLYLENEAVHKMEELLLIVSFENKSNDNGGNASSCRKKKNKKKKKKKKKILTASASTTHHRYNTEAVECCSNSILLGDINDKAMEEESITKAVSEVRAEGVYQSNVPTAFTENGIESIYQVMPVDVEPVLKKLSSLNPNALAFQPQGYVSEVKDVKCGRSPLACKQMFETHRVSVSWEDVESDAGSASDSETFDGDTLDIEKEVDGISFQRPWRRKLCRREEDAKLEWQLQQVYLSTSSLFGWDFTRQCKLSDSSMKVPWSERNLWRTAPEEVVRFFSYTNGDPYAKFHASQCAHFLLATNSVSKWFIGGTLLFYNTLKLSDYKNDGWHWQKRKDKGERVREDRAKLVINRDVVILGTYVHSAEIPTFHRRIYSLRESKESIVLVHYFDEVNKVYETCRPSLLLKSSLHSTSLESTQSQRVAKPCTSTIDVIPHLRQSSLPESSLNAARHDDNYSTSYQVYSPYIDDADLLLSNNVVTDGLVNFFSEDDPFYDMSILLSPEKYADSSGQQTFEQVEISDFSPDWDFENGGAKLLICLAASLPEIAAQEPAAIFVQFGTERVHAEKISDTVLRCTAPRSKKLGSVDMFVCHWHEPQECIQLSHKKQFTYRNSCHVSPLFTGSITNKSKEGFYDASDLSSSCSAHAGKRVRSPSHLSRSMSVKHSNERCAGSNKNLSTFVESDLDERQCKIRVVERLSEFHHAIYINSASEVPLPSATTSIYSKDDETGKSEEDLSLRNIVLTSDSSTTQASYDVPTQQRTPIIASTESAISSTSSSDTFIALDDRAIEALSDHELEQLSDELLERVVRQLVTVAHTSEELLEELNSLDETGLSLLHYVSFYNYSQLVPVLIAHGAHINQQSTQGQTALHLAAGCGHTNVVDVLLQSGADLQCRDFDGLTAADRAEKSGHADVAAKLNHQIENEAFSLPCDPVDTFYCSHGSPMDLDNDLTPYHDAGDLGLLAEIDFVHAAHPSQSSIANCCECQHDTTSLSKATSYVGENQEHNRKFLLGAFSTMSLHDKCALSLTISRESGSHVARRRDNSVGDENFLSPCSSSTGTSVGFGSSPASMVGMDASLAGGRLMLSGNENDSDVQSVIAEDEESLNKLQAAMELMGPEEIQSLEDEVKVLQHGIRAWLLKRNCRNMRETTIQLREATQSIADQQKQREAAELEAFMTNELSDRERAAVTVQAATRTMLARRSFLQAKHVAIKFQAATRGILCRKNFARMKTQALASLVIQRNVREWWNKQPAATRPNTIEHDINDEFENFHEKGNFNLYVQSES</sequence>
<keyword evidence="8" id="KW-0175">Coiled coil</keyword>
<feature type="coiled-coil region" evidence="8">
    <location>
        <begin position="1427"/>
        <end position="1454"/>
    </location>
</feature>
<evidence type="ECO:0000256" key="7">
    <source>
        <dbReference type="PROSITE-ProRule" id="PRU00023"/>
    </source>
</evidence>
<dbReference type="PANTHER" id="PTHR23335:SF1">
    <property type="entry name" value="CALMODULIN-BINDING TRANSCRIPTION ACTIVATOR, ISOFORM F"/>
    <property type="match status" value="1"/>
</dbReference>
<dbReference type="InterPro" id="IPR027417">
    <property type="entry name" value="P-loop_NTPase"/>
</dbReference>
<dbReference type="PROSITE" id="PS50096">
    <property type="entry name" value="IQ"/>
    <property type="match status" value="2"/>
</dbReference>
<dbReference type="GeneID" id="36406185"/>
<dbReference type="GO" id="GO:0006357">
    <property type="term" value="P:regulation of transcription by RNA polymerase II"/>
    <property type="evidence" value="ECO:0007669"/>
    <property type="project" value="TreeGrafter"/>
</dbReference>
<evidence type="ECO:0000256" key="6">
    <source>
        <dbReference type="ARBA" id="ARBA00023242"/>
    </source>
</evidence>
<accession>A0A0P1AJZ3</accession>
<dbReference type="OrthoDB" id="407555at2759"/>
<dbReference type="InterPro" id="IPR002110">
    <property type="entry name" value="Ankyrin_rpt"/>
</dbReference>
<dbReference type="SMART" id="SM00015">
    <property type="entry name" value="IQ"/>
    <property type="match status" value="3"/>
</dbReference>
<dbReference type="Gene3D" id="1.25.40.20">
    <property type="entry name" value="Ankyrin repeat-containing domain"/>
    <property type="match status" value="2"/>
</dbReference>
<evidence type="ECO:0000313" key="11">
    <source>
        <dbReference type="EMBL" id="CEG40957.1"/>
    </source>
</evidence>
<dbReference type="Gene3D" id="4.10.270.10">
    <property type="entry name" value="Myosin, subunit A"/>
    <property type="match status" value="1"/>
</dbReference>
<evidence type="ECO:0000256" key="4">
    <source>
        <dbReference type="ARBA" id="ARBA00023159"/>
    </source>
</evidence>
<reference evidence="12" key="1">
    <citation type="submission" date="2014-09" db="EMBL/GenBank/DDBJ databases">
        <authorList>
            <person name="Sharma Rahul"/>
            <person name="Thines Marco"/>
        </authorList>
    </citation>
    <scope>NUCLEOTIDE SEQUENCE [LARGE SCALE GENOMIC DNA]</scope>
</reference>
<dbReference type="InterPro" id="IPR005559">
    <property type="entry name" value="CG-1_dom"/>
</dbReference>
<dbReference type="PROSITE" id="PS50088">
    <property type="entry name" value="ANK_REPEAT"/>
    <property type="match status" value="2"/>
</dbReference>
<dbReference type="STRING" id="4781.A0A0P1AJZ3"/>
<feature type="repeat" description="ANK" evidence="7">
    <location>
        <begin position="1113"/>
        <end position="1145"/>
    </location>
</feature>
<dbReference type="SMART" id="SM00248">
    <property type="entry name" value="ANK"/>
    <property type="match status" value="2"/>
</dbReference>
<dbReference type="PANTHER" id="PTHR23335">
    <property type="entry name" value="CALMODULIN-BINDING TRANSCRIPTION ACTIVATOR CAMTA"/>
    <property type="match status" value="1"/>
</dbReference>
<dbReference type="PROSITE" id="PS50297">
    <property type="entry name" value="ANK_REP_REGION"/>
    <property type="match status" value="1"/>
</dbReference>
<proteinExistence type="inferred from homology"/>
<dbReference type="SMART" id="SM01076">
    <property type="entry name" value="CG-1"/>
    <property type="match status" value="1"/>
</dbReference>
<dbReference type="SUPFAM" id="SSF81296">
    <property type="entry name" value="E set domains"/>
    <property type="match status" value="1"/>
</dbReference>
<evidence type="ECO:0000259" key="10">
    <source>
        <dbReference type="PROSITE" id="PS51437"/>
    </source>
</evidence>
<dbReference type="InterPro" id="IPR036770">
    <property type="entry name" value="Ankyrin_rpt-contain_sf"/>
</dbReference>
<evidence type="ECO:0000256" key="1">
    <source>
        <dbReference type="ARBA" id="ARBA00004123"/>
    </source>
</evidence>
<evidence type="ECO:0000256" key="3">
    <source>
        <dbReference type="ARBA" id="ARBA00023043"/>
    </source>
</evidence>
<keyword evidence="6" id="KW-0539">Nucleus</keyword>
<evidence type="ECO:0000256" key="2">
    <source>
        <dbReference type="ARBA" id="ARBA00008267"/>
    </source>
</evidence>
<organism evidence="11 12">
    <name type="scientific">Plasmopara halstedii</name>
    <name type="common">Downy mildew of sunflower</name>
    <dbReference type="NCBI Taxonomy" id="4781"/>
    <lineage>
        <taxon>Eukaryota</taxon>
        <taxon>Sar</taxon>
        <taxon>Stramenopiles</taxon>
        <taxon>Oomycota</taxon>
        <taxon>Peronosporomycetes</taxon>
        <taxon>Peronosporales</taxon>
        <taxon>Peronosporaceae</taxon>
        <taxon>Plasmopara</taxon>
    </lineage>
</organism>
<dbReference type="Proteomes" id="UP000054928">
    <property type="component" value="Unassembled WGS sequence"/>
</dbReference>